<dbReference type="InterPro" id="IPR036271">
    <property type="entry name" value="Tet_transcr_reg_TetR-rel_C_sf"/>
</dbReference>
<dbReference type="EMBL" id="BAAAGX010000009">
    <property type="protein sequence ID" value="GAA0239177.1"/>
    <property type="molecule type" value="Genomic_DNA"/>
</dbReference>
<evidence type="ECO:0000256" key="4">
    <source>
        <dbReference type="ARBA" id="ARBA00023163"/>
    </source>
</evidence>
<organism evidence="7 8">
    <name type="scientific">Cryptosporangium japonicum</name>
    <dbReference type="NCBI Taxonomy" id="80872"/>
    <lineage>
        <taxon>Bacteria</taxon>
        <taxon>Bacillati</taxon>
        <taxon>Actinomycetota</taxon>
        <taxon>Actinomycetes</taxon>
        <taxon>Cryptosporangiales</taxon>
        <taxon>Cryptosporangiaceae</taxon>
        <taxon>Cryptosporangium</taxon>
    </lineage>
</organism>
<dbReference type="InterPro" id="IPR003012">
    <property type="entry name" value="Tet_transcr_reg_TetR"/>
</dbReference>
<evidence type="ECO:0000259" key="6">
    <source>
        <dbReference type="PROSITE" id="PS50977"/>
    </source>
</evidence>
<dbReference type="Gene3D" id="1.10.10.60">
    <property type="entry name" value="Homeodomain-like"/>
    <property type="match status" value="1"/>
</dbReference>
<dbReference type="Gene3D" id="1.10.357.10">
    <property type="entry name" value="Tetracycline Repressor, domain 2"/>
    <property type="match status" value="1"/>
</dbReference>
<keyword evidence="8" id="KW-1185">Reference proteome</keyword>
<evidence type="ECO:0000256" key="1">
    <source>
        <dbReference type="ARBA" id="ARBA00022491"/>
    </source>
</evidence>
<protein>
    <submittedName>
        <fullName evidence="7">TetR/AcrR family transcriptional regulator C-terminal domain-containing protein</fullName>
    </submittedName>
</protein>
<dbReference type="PROSITE" id="PS50977">
    <property type="entry name" value="HTH_TETR_2"/>
    <property type="match status" value="1"/>
</dbReference>
<dbReference type="InterPro" id="IPR004111">
    <property type="entry name" value="Repressor_TetR_C"/>
</dbReference>
<dbReference type="Pfam" id="PF00440">
    <property type="entry name" value="TetR_N"/>
    <property type="match status" value="1"/>
</dbReference>
<name>A0ABP3DQ64_9ACTN</name>
<evidence type="ECO:0000256" key="3">
    <source>
        <dbReference type="ARBA" id="ARBA00023125"/>
    </source>
</evidence>
<dbReference type="SUPFAM" id="SSF46689">
    <property type="entry name" value="Homeodomain-like"/>
    <property type="match status" value="1"/>
</dbReference>
<feature type="DNA-binding region" description="H-T-H motif" evidence="5">
    <location>
        <begin position="29"/>
        <end position="48"/>
    </location>
</feature>
<keyword evidence="3 5" id="KW-0238">DNA-binding</keyword>
<dbReference type="InterPro" id="IPR009057">
    <property type="entry name" value="Homeodomain-like_sf"/>
</dbReference>
<proteinExistence type="predicted"/>
<dbReference type="SUPFAM" id="SSF48498">
    <property type="entry name" value="Tetracyclin repressor-like, C-terminal domain"/>
    <property type="match status" value="1"/>
</dbReference>
<keyword evidence="2" id="KW-0805">Transcription regulation</keyword>
<dbReference type="Proteomes" id="UP001500967">
    <property type="component" value="Unassembled WGS sequence"/>
</dbReference>
<gene>
    <name evidence="7" type="ORF">GCM10009539_25610</name>
</gene>
<dbReference type="PRINTS" id="PR00400">
    <property type="entry name" value="TETREPRESSOR"/>
</dbReference>
<accession>A0ABP3DQ64</accession>
<dbReference type="RefSeq" id="WP_344648990.1">
    <property type="nucleotide sequence ID" value="NZ_BAAAGX010000009.1"/>
</dbReference>
<feature type="domain" description="HTH tetR-type" evidence="6">
    <location>
        <begin position="6"/>
        <end position="66"/>
    </location>
</feature>
<evidence type="ECO:0000313" key="8">
    <source>
        <dbReference type="Proteomes" id="UP001500967"/>
    </source>
</evidence>
<sequence>MDSGSPDRRAEIVRAALDLLDESGLDAVTLRAVAARIGVRLNTVSWHVKTKAGLRDLLADAVVGEIRLDRLPSAGGERARELLRRYRRTLLAHRDGGRVVAGTFPAEPGTFAFGEALAAAILDAGFDERAAGWTCWTLIYFTLGLVQEEQQSPDEHLAVKLDVGGHPALTRIRPYLAANDFDERFEFGLERILAR</sequence>
<keyword evidence="4" id="KW-0804">Transcription</keyword>
<evidence type="ECO:0000256" key="2">
    <source>
        <dbReference type="ARBA" id="ARBA00023015"/>
    </source>
</evidence>
<evidence type="ECO:0000256" key="5">
    <source>
        <dbReference type="PROSITE-ProRule" id="PRU00335"/>
    </source>
</evidence>
<evidence type="ECO:0000313" key="7">
    <source>
        <dbReference type="EMBL" id="GAA0239177.1"/>
    </source>
</evidence>
<dbReference type="InterPro" id="IPR001647">
    <property type="entry name" value="HTH_TetR"/>
</dbReference>
<reference evidence="8" key="1">
    <citation type="journal article" date="2019" name="Int. J. Syst. Evol. Microbiol.">
        <title>The Global Catalogue of Microorganisms (GCM) 10K type strain sequencing project: providing services to taxonomists for standard genome sequencing and annotation.</title>
        <authorList>
            <consortium name="The Broad Institute Genomics Platform"/>
            <consortium name="The Broad Institute Genome Sequencing Center for Infectious Disease"/>
            <person name="Wu L."/>
            <person name="Ma J."/>
        </authorList>
    </citation>
    <scope>NUCLEOTIDE SEQUENCE [LARGE SCALE GENOMIC DNA]</scope>
    <source>
        <strain evidence="8">JCM 10425</strain>
    </source>
</reference>
<comment type="caution">
    <text evidence="7">The sequence shown here is derived from an EMBL/GenBank/DDBJ whole genome shotgun (WGS) entry which is preliminary data.</text>
</comment>
<keyword evidence="1" id="KW-0678">Repressor</keyword>
<dbReference type="Pfam" id="PF02909">
    <property type="entry name" value="TetR_C_1"/>
    <property type="match status" value="1"/>
</dbReference>